<proteinExistence type="predicted"/>
<accession>A0A382RGQ5</accession>
<evidence type="ECO:0000256" key="2">
    <source>
        <dbReference type="SAM" id="Phobius"/>
    </source>
</evidence>
<protein>
    <submittedName>
        <fullName evidence="3">Uncharacterized protein</fullName>
    </submittedName>
</protein>
<gene>
    <name evidence="3" type="ORF">METZ01_LOCUS349434</name>
</gene>
<evidence type="ECO:0000313" key="3">
    <source>
        <dbReference type="EMBL" id="SVC96580.1"/>
    </source>
</evidence>
<evidence type="ECO:0000256" key="1">
    <source>
        <dbReference type="SAM" id="MobiDB-lite"/>
    </source>
</evidence>
<feature type="region of interest" description="Disordered" evidence="1">
    <location>
        <begin position="1"/>
        <end position="26"/>
    </location>
</feature>
<dbReference type="EMBL" id="UINC01121428">
    <property type="protein sequence ID" value="SVC96580.1"/>
    <property type="molecule type" value="Genomic_DNA"/>
</dbReference>
<feature type="transmembrane region" description="Helical" evidence="2">
    <location>
        <begin position="51"/>
        <end position="69"/>
    </location>
</feature>
<dbReference type="AlphaFoldDB" id="A0A382RGQ5"/>
<keyword evidence="2" id="KW-0812">Transmembrane</keyword>
<sequence length="71" mass="7988">MNGDEAAHVSSRSLNRNQRIRDKHNSFHSKVDINDLLSRVREDEKKQKKENLIFFGLVAAVVAVTGIIASL</sequence>
<reference evidence="3" key="1">
    <citation type="submission" date="2018-05" db="EMBL/GenBank/DDBJ databases">
        <authorList>
            <person name="Lanie J.A."/>
            <person name="Ng W.-L."/>
            <person name="Kazmierczak K.M."/>
            <person name="Andrzejewski T.M."/>
            <person name="Davidsen T.M."/>
            <person name="Wayne K.J."/>
            <person name="Tettelin H."/>
            <person name="Glass J.I."/>
            <person name="Rusch D."/>
            <person name="Podicherti R."/>
            <person name="Tsui H.-C.T."/>
            <person name="Winkler M.E."/>
        </authorList>
    </citation>
    <scope>NUCLEOTIDE SEQUENCE</scope>
</reference>
<organism evidence="3">
    <name type="scientific">marine metagenome</name>
    <dbReference type="NCBI Taxonomy" id="408172"/>
    <lineage>
        <taxon>unclassified sequences</taxon>
        <taxon>metagenomes</taxon>
        <taxon>ecological metagenomes</taxon>
    </lineage>
</organism>
<keyword evidence="2" id="KW-1133">Transmembrane helix</keyword>
<name>A0A382RGQ5_9ZZZZ</name>
<keyword evidence="2" id="KW-0472">Membrane</keyword>